<evidence type="ECO:0008006" key="6">
    <source>
        <dbReference type="Google" id="ProtNLM"/>
    </source>
</evidence>
<reference evidence="4" key="1">
    <citation type="submission" date="2020-07" db="EMBL/GenBank/DDBJ databases">
        <title>Genome sequence and genetic diversity analysis of an under-domesticated orphan crop, white fonio (Digitaria exilis).</title>
        <authorList>
            <person name="Bennetzen J.L."/>
            <person name="Chen S."/>
            <person name="Ma X."/>
            <person name="Wang X."/>
            <person name="Yssel A.E.J."/>
            <person name="Chaluvadi S.R."/>
            <person name="Johnson M."/>
            <person name="Gangashetty P."/>
            <person name="Hamidou F."/>
            <person name="Sanogo M.D."/>
            <person name="Zwaenepoel A."/>
            <person name="Wallace J."/>
            <person name="Van De Peer Y."/>
            <person name="Van Deynze A."/>
        </authorList>
    </citation>
    <scope>NUCLEOTIDE SEQUENCE</scope>
    <source>
        <tissue evidence="4">Leaves</tissue>
    </source>
</reference>
<evidence type="ECO:0000256" key="1">
    <source>
        <dbReference type="SAM" id="MobiDB-lite"/>
    </source>
</evidence>
<evidence type="ECO:0000259" key="3">
    <source>
        <dbReference type="Pfam" id="PF24758"/>
    </source>
</evidence>
<dbReference type="InterPro" id="IPR050232">
    <property type="entry name" value="FBL13/AtMIF1-like"/>
</dbReference>
<dbReference type="Proteomes" id="UP000636709">
    <property type="component" value="Unassembled WGS sequence"/>
</dbReference>
<dbReference type="InterPro" id="IPR001810">
    <property type="entry name" value="F-box_dom"/>
</dbReference>
<evidence type="ECO:0000259" key="2">
    <source>
        <dbReference type="Pfam" id="PF00646"/>
    </source>
</evidence>
<feature type="domain" description="F-box" evidence="2">
    <location>
        <begin position="46"/>
        <end position="80"/>
    </location>
</feature>
<dbReference type="OrthoDB" id="682523at2759"/>
<sequence length="605" mass="66379">MEIDEQARFDQWRSIGHRIEKGPIDRSNLVDAMDCSKLECGVGDRLSKLGDHVLGNILSYLPAKEAASAALLSTRWRHVWGAVHTVSLEEPEPPTSVDELNHMTTGCDSPCHVAPPDPDAAPPPFRSRVSAALLARQRRRGPVPLRSLRVAMRSYRAAADAAEVDQWVSYAVHQASPRGEPPDYPQDPTASFSQIGDPSATSFSEIEDPSARRKRLKAGDGGSQYSDDDDDDDSSVVSSDEDLPPWQRPVQKQNWPEPEPEYTVPRVIFSCAALRSLSLGFCRLAPPATVSLPSLVTLLLSHVTIPGADVERLIAGCPRLADLTLEACYEVNTLSVLGGGARLRRLALRCCCNLATVAVDASELRAFEYRGAVPNPSFLIMHGGRDVHYCKVDICVAKDMSSKEKLINLMHLLNLFVNARHLHLESSAWLGSGLDKEEHDVLSMGLPRFTSLRRLEMRGHVAGTTGAIDAMCRILEHAPNLEAISLAFYPQGHDCLSDDIYRQPSEDELLDGHHLSCSPHSVVAAAAASAMTVPCCLRSRVREINLVHYQGGTAQRALAQFLLCNAPVVDELWCEFAAGPMFEQVQLMREIKGWLINKSADTHFA</sequence>
<organism evidence="4 5">
    <name type="scientific">Digitaria exilis</name>
    <dbReference type="NCBI Taxonomy" id="1010633"/>
    <lineage>
        <taxon>Eukaryota</taxon>
        <taxon>Viridiplantae</taxon>
        <taxon>Streptophyta</taxon>
        <taxon>Embryophyta</taxon>
        <taxon>Tracheophyta</taxon>
        <taxon>Spermatophyta</taxon>
        <taxon>Magnoliopsida</taxon>
        <taxon>Liliopsida</taxon>
        <taxon>Poales</taxon>
        <taxon>Poaceae</taxon>
        <taxon>PACMAD clade</taxon>
        <taxon>Panicoideae</taxon>
        <taxon>Panicodae</taxon>
        <taxon>Paniceae</taxon>
        <taxon>Anthephorinae</taxon>
        <taxon>Digitaria</taxon>
    </lineage>
</organism>
<dbReference type="PANTHER" id="PTHR31900">
    <property type="entry name" value="F-BOX/RNI SUPERFAMILY PROTEIN-RELATED"/>
    <property type="match status" value="1"/>
</dbReference>
<feature type="compositionally biased region" description="Acidic residues" evidence="1">
    <location>
        <begin position="226"/>
        <end position="243"/>
    </location>
</feature>
<proteinExistence type="predicted"/>
<feature type="domain" description="F-box/LRR-repeat protein 15/At3g58940/PEG3-like LRR" evidence="3">
    <location>
        <begin position="259"/>
        <end position="365"/>
    </location>
</feature>
<feature type="region of interest" description="Disordered" evidence="1">
    <location>
        <begin position="175"/>
        <end position="258"/>
    </location>
</feature>
<keyword evidence="5" id="KW-1185">Reference proteome</keyword>
<dbReference type="InterPro" id="IPR055411">
    <property type="entry name" value="LRR_FXL15/At3g58940/PEG3-like"/>
</dbReference>
<gene>
    <name evidence="4" type="ORF">HU200_043136</name>
</gene>
<feature type="compositionally biased region" description="Polar residues" evidence="1">
    <location>
        <begin position="188"/>
        <end position="204"/>
    </location>
</feature>
<protein>
    <recommendedName>
        <fullName evidence="6">F-box domain-containing protein</fullName>
    </recommendedName>
</protein>
<dbReference type="SUPFAM" id="SSF81383">
    <property type="entry name" value="F-box domain"/>
    <property type="match status" value="1"/>
</dbReference>
<comment type="caution">
    <text evidence="4">The sequence shown here is derived from an EMBL/GenBank/DDBJ whole genome shotgun (WGS) entry which is preliminary data.</text>
</comment>
<dbReference type="InterPro" id="IPR036047">
    <property type="entry name" value="F-box-like_dom_sf"/>
</dbReference>
<evidence type="ECO:0000313" key="5">
    <source>
        <dbReference type="Proteomes" id="UP000636709"/>
    </source>
</evidence>
<accession>A0A835EGR6</accession>
<evidence type="ECO:0000313" key="4">
    <source>
        <dbReference type="EMBL" id="KAF8687443.1"/>
    </source>
</evidence>
<dbReference type="PANTHER" id="PTHR31900:SF30">
    <property type="entry name" value="SUPERFAMILY PROTEIN, PUTATIVE-RELATED"/>
    <property type="match status" value="1"/>
</dbReference>
<dbReference type="InterPro" id="IPR032675">
    <property type="entry name" value="LRR_dom_sf"/>
</dbReference>
<dbReference type="SUPFAM" id="SSF52047">
    <property type="entry name" value="RNI-like"/>
    <property type="match status" value="1"/>
</dbReference>
<dbReference type="EMBL" id="JACEFO010002056">
    <property type="protein sequence ID" value="KAF8687443.1"/>
    <property type="molecule type" value="Genomic_DNA"/>
</dbReference>
<name>A0A835EGR6_9POAL</name>
<dbReference type="Pfam" id="PF00646">
    <property type="entry name" value="F-box"/>
    <property type="match status" value="1"/>
</dbReference>
<dbReference type="Gene3D" id="3.80.10.10">
    <property type="entry name" value="Ribonuclease Inhibitor"/>
    <property type="match status" value="1"/>
</dbReference>
<dbReference type="Pfam" id="PF24758">
    <property type="entry name" value="LRR_At5g56370"/>
    <property type="match status" value="1"/>
</dbReference>
<dbReference type="AlphaFoldDB" id="A0A835EGR6"/>